<name>A0A7J6UWK0_THATH</name>
<dbReference type="InterPro" id="IPR009057">
    <property type="entry name" value="Homeodomain-like_sf"/>
</dbReference>
<proteinExistence type="predicted"/>
<dbReference type="FunFam" id="1.10.10.60:FF:000007">
    <property type="entry name" value="Two-component response regulator"/>
    <property type="match status" value="1"/>
</dbReference>
<feature type="region of interest" description="Disordered" evidence="7">
    <location>
        <begin position="101"/>
        <end position="181"/>
    </location>
</feature>
<keyword evidence="2" id="KW-0902">Two-component regulatory system</keyword>
<evidence type="ECO:0000256" key="3">
    <source>
        <dbReference type="ARBA" id="ARBA00023015"/>
    </source>
</evidence>
<dbReference type="Gene3D" id="1.10.10.60">
    <property type="entry name" value="Homeodomain-like"/>
    <property type="match status" value="1"/>
</dbReference>
<feature type="non-terminal residue" evidence="9">
    <location>
        <position position="1"/>
    </location>
</feature>
<dbReference type="PANTHER" id="PTHR43874">
    <property type="entry name" value="TWO-COMPONENT RESPONSE REGULATOR"/>
    <property type="match status" value="1"/>
</dbReference>
<reference evidence="9 10" key="1">
    <citation type="submission" date="2020-06" db="EMBL/GenBank/DDBJ databases">
        <title>Transcriptomic and genomic resources for Thalictrum thalictroides and T. hernandezii: Facilitating candidate gene discovery in an emerging model plant lineage.</title>
        <authorList>
            <person name="Arias T."/>
            <person name="Riano-Pachon D.M."/>
            <person name="Di Stilio V.S."/>
        </authorList>
    </citation>
    <scope>NUCLEOTIDE SEQUENCE [LARGE SCALE GENOMIC DNA]</scope>
    <source>
        <strain evidence="10">cv. WT478/WT964</strain>
        <tissue evidence="9">Leaves</tissue>
    </source>
</reference>
<dbReference type="InterPro" id="IPR001789">
    <property type="entry name" value="Sig_transdc_resp-reg_receiver"/>
</dbReference>
<dbReference type="EMBL" id="JABWDY010042575">
    <property type="protein sequence ID" value="KAF5176575.1"/>
    <property type="molecule type" value="Genomic_DNA"/>
</dbReference>
<dbReference type="GO" id="GO:0009736">
    <property type="term" value="P:cytokinin-activated signaling pathway"/>
    <property type="evidence" value="ECO:0007669"/>
    <property type="project" value="InterPro"/>
</dbReference>
<dbReference type="PANTHER" id="PTHR43874:SF67">
    <property type="entry name" value="TWO-COMPONENT RESPONSE REGULATOR ARR2"/>
    <property type="match status" value="1"/>
</dbReference>
<keyword evidence="5" id="KW-0539">Nucleus</keyword>
<evidence type="ECO:0000256" key="4">
    <source>
        <dbReference type="ARBA" id="ARBA00023163"/>
    </source>
</evidence>
<evidence type="ECO:0000256" key="6">
    <source>
        <dbReference type="PROSITE-ProRule" id="PRU00169"/>
    </source>
</evidence>
<evidence type="ECO:0000256" key="5">
    <source>
        <dbReference type="ARBA" id="ARBA00023242"/>
    </source>
</evidence>
<dbReference type="OrthoDB" id="1966609at2759"/>
<evidence type="ECO:0000313" key="10">
    <source>
        <dbReference type="Proteomes" id="UP000554482"/>
    </source>
</evidence>
<gene>
    <name evidence="9" type="ORF">FRX31_033838</name>
</gene>
<dbReference type="InterPro" id="IPR045279">
    <property type="entry name" value="ARR-like"/>
</dbReference>
<dbReference type="GO" id="GO:0003677">
    <property type="term" value="F:DNA binding"/>
    <property type="evidence" value="ECO:0007669"/>
    <property type="project" value="InterPro"/>
</dbReference>
<keyword evidence="4" id="KW-0804">Transcription</keyword>
<feature type="compositionally biased region" description="Pro residues" evidence="7">
    <location>
        <begin position="109"/>
        <end position="119"/>
    </location>
</feature>
<keyword evidence="3" id="KW-0805">Transcription regulation</keyword>
<keyword evidence="10" id="KW-1185">Reference proteome</keyword>
<accession>A0A7J6UWK0</accession>
<feature type="modified residue" description="4-aspartylphosphate" evidence="6">
    <location>
        <position position="26"/>
    </location>
</feature>
<evidence type="ECO:0000256" key="2">
    <source>
        <dbReference type="ARBA" id="ARBA00023012"/>
    </source>
</evidence>
<dbReference type="GO" id="GO:0005634">
    <property type="term" value="C:nucleus"/>
    <property type="evidence" value="ECO:0007669"/>
    <property type="project" value="UniProtKB-SubCell"/>
</dbReference>
<dbReference type="InterPro" id="IPR006447">
    <property type="entry name" value="Myb_dom_plants"/>
</dbReference>
<evidence type="ECO:0000256" key="1">
    <source>
        <dbReference type="ARBA" id="ARBA00004123"/>
    </source>
</evidence>
<feature type="domain" description="Response regulatory" evidence="8">
    <location>
        <begin position="1"/>
        <end position="90"/>
    </location>
</feature>
<comment type="subcellular location">
    <subcellularLocation>
        <location evidence="1">Nucleus</location>
    </subcellularLocation>
</comment>
<dbReference type="InterPro" id="IPR011006">
    <property type="entry name" value="CheY-like_superfamily"/>
</dbReference>
<dbReference type="SUPFAM" id="SSF52172">
    <property type="entry name" value="CheY-like"/>
    <property type="match status" value="1"/>
</dbReference>
<dbReference type="NCBIfam" id="TIGR01557">
    <property type="entry name" value="myb_SHAQKYF"/>
    <property type="match status" value="1"/>
</dbReference>
<sequence length="590" mass="66477">TIAIGGGEALRLLKIGEGEFDIILSDLYMTGIDGFQLLAVVLAVYNIPFVFMSSDHGLDIMERGLKAGARFFFPKPLTLMDYENIWKFVYSENVEYFQGINIDDGHQGPPLPPPPPHSPPQNRRPNTLSISDNIHRHGRSSSSSSNNGNGKKRRSQNEDHDNKKQKRPYKKRERKEDQDFGKRTAAVVPLKKTRVVWTTQLHEKFLQALSILKMARAVPRRIHALMKVRGLSRANIASHLQKYRLYQNKYKGTSEFDYPRRRIRMRLPDETEYHDYSPSLDHSYDYQNRAQIPIQLANQPGLRTQDNFHPPHYFNHVRSTRPQYHQEGSNDNFIAQANYGHPTAVTNPENLGRPWISGAPPMNQPNVCPYQSLFGTSAPLYDNDLNIGSPTNVILVMAEHQITQGMPGFLPNTPLDPNFGNLGFESLQNSPSSVDVAPFGALNGILTGTIGGEIPNNENALDINRMDEIRKGNKHVEEEVEDGFSLPHDPLYLNGMNSNLISQGESFVVNPNYATTGESSTEALVNQNKLQQGNEANNSGWFNSVNNIADFLFNQASEKAKEEEGDGGYVNPEFDSWWFLQDRDNNQGAT</sequence>
<dbReference type="Gene3D" id="3.40.50.2300">
    <property type="match status" value="1"/>
</dbReference>
<feature type="compositionally biased region" description="Basic residues" evidence="7">
    <location>
        <begin position="163"/>
        <end position="173"/>
    </location>
</feature>
<evidence type="ECO:0000313" key="9">
    <source>
        <dbReference type="EMBL" id="KAF5176575.1"/>
    </source>
</evidence>
<dbReference type="Pfam" id="PF00072">
    <property type="entry name" value="Response_reg"/>
    <property type="match status" value="1"/>
</dbReference>
<dbReference type="GO" id="GO:0000160">
    <property type="term" value="P:phosphorelay signal transduction system"/>
    <property type="evidence" value="ECO:0007669"/>
    <property type="project" value="UniProtKB-KW"/>
</dbReference>
<comment type="caution">
    <text evidence="9">The sequence shown here is derived from an EMBL/GenBank/DDBJ whole genome shotgun (WGS) entry which is preliminary data.</text>
</comment>
<dbReference type="PROSITE" id="PS50110">
    <property type="entry name" value="RESPONSE_REGULATORY"/>
    <property type="match status" value="1"/>
</dbReference>
<keyword evidence="6" id="KW-0597">Phosphoprotein</keyword>
<evidence type="ECO:0000259" key="8">
    <source>
        <dbReference type="PROSITE" id="PS50110"/>
    </source>
</evidence>
<dbReference type="Proteomes" id="UP000554482">
    <property type="component" value="Unassembled WGS sequence"/>
</dbReference>
<dbReference type="SUPFAM" id="SSF46689">
    <property type="entry name" value="Homeodomain-like"/>
    <property type="match status" value="1"/>
</dbReference>
<feature type="compositionally biased region" description="Low complexity" evidence="7">
    <location>
        <begin position="140"/>
        <end position="149"/>
    </location>
</feature>
<organism evidence="9 10">
    <name type="scientific">Thalictrum thalictroides</name>
    <name type="common">Rue-anemone</name>
    <name type="synonym">Anemone thalictroides</name>
    <dbReference type="NCBI Taxonomy" id="46969"/>
    <lineage>
        <taxon>Eukaryota</taxon>
        <taxon>Viridiplantae</taxon>
        <taxon>Streptophyta</taxon>
        <taxon>Embryophyta</taxon>
        <taxon>Tracheophyta</taxon>
        <taxon>Spermatophyta</taxon>
        <taxon>Magnoliopsida</taxon>
        <taxon>Ranunculales</taxon>
        <taxon>Ranunculaceae</taxon>
        <taxon>Thalictroideae</taxon>
        <taxon>Thalictrum</taxon>
    </lineage>
</organism>
<evidence type="ECO:0000256" key="7">
    <source>
        <dbReference type="SAM" id="MobiDB-lite"/>
    </source>
</evidence>
<protein>
    <submittedName>
        <fullName evidence="9">Two-component response regulator</fullName>
    </submittedName>
</protein>
<dbReference type="AlphaFoldDB" id="A0A7J6UWK0"/>